<dbReference type="OrthoDB" id="190720at2"/>
<dbReference type="InterPro" id="IPR037682">
    <property type="entry name" value="TonB_C"/>
</dbReference>
<dbReference type="RefSeq" id="WP_142455005.1">
    <property type="nucleotide sequence ID" value="NZ_FXTP01000011.1"/>
</dbReference>
<dbReference type="EMBL" id="FXTP01000011">
    <property type="protein sequence ID" value="SMO80039.1"/>
    <property type="molecule type" value="Genomic_DNA"/>
</dbReference>
<dbReference type="AlphaFoldDB" id="A0A521E800"/>
<accession>A0A521E800</accession>
<keyword evidence="3" id="KW-1185">Reference proteome</keyword>
<gene>
    <name evidence="2" type="ORF">SAMN06265219_1114</name>
</gene>
<proteinExistence type="predicted"/>
<evidence type="ECO:0000259" key="1">
    <source>
        <dbReference type="Pfam" id="PF03544"/>
    </source>
</evidence>
<reference evidence="2 3" key="1">
    <citation type="submission" date="2017-05" db="EMBL/GenBank/DDBJ databases">
        <authorList>
            <person name="Varghese N."/>
            <person name="Submissions S."/>
        </authorList>
    </citation>
    <scope>NUCLEOTIDE SEQUENCE [LARGE SCALE GENOMIC DNA]</scope>
    <source>
        <strain evidence="2 3">DSM 21985</strain>
    </source>
</reference>
<name>A0A521E800_9BACT</name>
<protein>
    <submittedName>
        <fullName evidence="2">TonB protein C-terminal</fullName>
    </submittedName>
</protein>
<dbReference type="GO" id="GO:0055085">
    <property type="term" value="P:transmembrane transport"/>
    <property type="evidence" value="ECO:0007669"/>
    <property type="project" value="InterPro"/>
</dbReference>
<dbReference type="Proteomes" id="UP000317557">
    <property type="component" value="Unassembled WGS sequence"/>
</dbReference>
<sequence>MKLNLYPNQVTSILLFFALFIFAGCVPSKPSFPPAGTLWENEYGYTDVYSVPEEFPEPELGFRIARQYILSRLSKTPCKGYRRLVLQAIIDEEGTVMAVHVHKPVEEACEETGVDAVKKLKFTPATLDGEPVKSVFAFSFKFE</sequence>
<dbReference type="SUPFAM" id="SSF74653">
    <property type="entry name" value="TolA/TonB C-terminal domain"/>
    <property type="match status" value="1"/>
</dbReference>
<evidence type="ECO:0000313" key="2">
    <source>
        <dbReference type="EMBL" id="SMO80039.1"/>
    </source>
</evidence>
<organism evidence="2 3">
    <name type="scientific">Gracilimonas mengyeensis</name>
    <dbReference type="NCBI Taxonomy" id="1302730"/>
    <lineage>
        <taxon>Bacteria</taxon>
        <taxon>Pseudomonadati</taxon>
        <taxon>Balneolota</taxon>
        <taxon>Balneolia</taxon>
        <taxon>Balneolales</taxon>
        <taxon>Balneolaceae</taxon>
        <taxon>Gracilimonas</taxon>
    </lineage>
</organism>
<dbReference type="Pfam" id="PF03544">
    <property type="entry name" value="TonB_C"/>
    <property type="match status" value="1"/>
</dbReference>
<evidence type="ECO:0000313" key="3">
    <source>
        <dbReference type="Proteomes" id="UP000317557"/>
    </source>
</evidence>
<dbReference type="PROSITE" id="PS51257">
    <property type="entry name" value="PROKAR_LIPOPROTEIN"/>
    <property type="match status" value="1"/>
</dbReference>
<dbReference type="Gene3D" id="3.30.1150.10">
    <property type="match status" value="1"/>
</dbReference>
<feature type="domain" description="TonB C-terminal" evidence="1">
    <location>
        <begin position="85"/>
        <end position="142"/>
    </location>
</feature>